<dbReference type="InterPro" id="IPR039935">
    <property type="entry name" value="YML079W-like"/>
</dbReference>
<sequence>MNEADRLAALIARLGMQPHPEGGHYVETWRDPPPPGGGRGSGTAILYLLRAGERSHWHRIDATEIWHFHAGAPLRLDLSEDGHAARSLILGPDPLAGHLPQGIVAPGLWQAAAPLGAWSLVGCTVSPAFSFAGFELPPPDWSPDSCLSPP</sequence>
<protein>
    <submittedName>
        <fullName evidence="2">Cupin domain-containing protein</fullName>
    </submittedName>
</protein>
<reference evidence="3" key="1">
    <citation type="journal article" date="2019" name="Int. J. Syst. Evol. Microbiol.">
        <title>The Global Catalogue of Microorganisms (GCM) 10K type strain sequencing project: providing services to taxonomists for standard genome sequencing and annotation.</title>
        <authorList>
            <consortium name="The Broad Institute Genomics Platform"/>
            <consortium name="The Broad Institute Genome Sequencing Center for Infectious Disease"/>
            <person name="Wu L."/>
            <person name="Ma J."/>
        </authorList>
    </citation>
    <scope>NUCLEOTIDE SEQUENCE [LARGE SCALE GENOMIC DNA]</scope>
    <source>
        <strain evidence="3">KCTC 15012</strain>
    </source>
</reference>
<dbReference type="EMBL" id="JBHUIY010000014">
    <property type="protein sequence ID" value="MFD2233934.1"/>
    <property type="molecule type" value="Genomic_DNA"/>
</dbReference>
<dbReference type="RefSeq" id="WP_377315832.1">
    <property type="nucleotide sequence ID" value="NZ_JBHUIY010000014.1"/>
</dbReference>
<dbReference type="InterPro" id="IPR009327">
    <property type="entry name" value="Cupin_DUF985"/>
</dbReference>
<proteinExistence type="predicted"/>
<dbReference type="Proteomes" id="UP001597296">
    <property type="component" value="Unassembled WGS sequence"/>
</dbReference>
<dbReference type="InterPro" id="IPR014710">
    <property type="entry name" value="RmlC-like_jellyroll"/>
</dbReference>
<evidence type="ECO:0000313" key="3">
    <source>
        <dbReference type="Proteomes" id="UP001597296"/>
    </source>
</evidence>
<dbReference type="InterPro" id="IPR011051">
    <property type="entry name" value="RmlC_Cupin_sf"/>
</dbReference>
<keyword evidence="3" id="KW-1185">Reference proteome</keyword>
<comment type="caution">
    <text evidence="2">The sequence shown here is derived from an EMBL/GenBank/DDBJ whole genome shotgun (WGS) entry which is preliminary data.</text>
</comment>
<evidence type="ECO:0000259" key="1">
    <source>
        <dbReference type="Pfam" id="PF06172"/>
    </source>
</evidence>
<dbReference type="SUPFAM" id="SSF51182">
    <property type="entry name" value="RmlC-like cupins"/>
    <property type="match status" value="1"/>
</dbReference>
<feature type="domain" description="DUF985" evidence="1">
    <location>
        <begin position="9"/>
        <end position="136"/>
    </location>
</feature>
<dbReference type="Gene3D" id="2.60.120.10">
    <property type="entry name" value="Jelly Rolls"/>
    <property type="match status" value="1"/>
</dbReference>
<dbReference type="CDD" id="cd06121">
    <property type="entry name" value="cupin_YML079wp"/>
    <property type="match status" value="1"/>
</dbReference>
<evidence type="ECO:0000313" key="2">
    <source>
        <dbReference type="EMBL" id="MFD2233934.1"/>
    </source>
</evidence>
<accession>A0ABW5C9F3</accession>
<gene>
    <name evidence="2" type="ORF">ACFSNB_08960</name>
</gene>
<organism evidence="2 3">
    <name type="scientific">Phaeospirillum tilakii</name>
    <dbReference type="NCBI Taxonomy" id="741673"/>
    <lineage>
        <taxon>Bacteria</taxon>
        <taxon>Pseudomonadati</taxon>
        <taxon>Pseudomonadota</taxon>
        <taxon>Alphaproteobacteria</taxon>
        <taxon>Rhodospirillales</taxon>
        <taxon>Rhodospirillaceae</taxon>
        <taxon>Phaeospirillum</taxon>
    </lineage>
</organism>
<dbReference type="PANTHER" id="PTHR33387:SF3">
    <property type="entry name" value="DUF985 DOMAIN-CONTAINING PROTEIN"/>
    <property type="match status" value="1"/>
</dbReference>
<dbReference type="Pfam" id="PF06172">
    <property type="entry name" value="Cupin_5"/>
    <property type="match status" value="1"/>
</dbReference>
<dbReference type="PANTHER" id="PTHR33387">
    <property type="entry name" value="RMLC-LIKE JELLY ROLL FOLD PROTEIN"/>
    <property type="match status" value="1"/>
</dbReference>
<name>A0ABW5C9F3_9PROT</name>